<dbReference type="InterPro" id="IPR042271">
    <property type="entry name" value="Zinicin_2_N"/>
</dbReference>
<sequence length="525" mass="57259">MDENAIRQWFIDCFGPIQGEMAWNQFSNMPEELRDQLMSQDVSKLPKPAEVRSMMQAFTAGGLNTFGDIQHITEEGPINVKLAKSLALQQANGEGSETSVSAEYAEMARRAISEANLWLDTACEFNPAQGETQVLTRAGWVEGCIDSWAQFASPIAESMSDALASILSQRFGDSEFHTEVSGIFAGPVQIPIPDDMKDPAKLMRFVGNTSFAMQLGRAAGDLSHEVRGSFDQGISLLKNPAGGLIVQNVVEYAKSLEIDVTEVMSYLALQELAHSRLYASVPWLMPRFEALLGKYARGTSIDLDAMEEQIRDAQSVDPDSMADAVNITKVAFPDTPEQQQAMKSLENLLALVEGWVDTVVWRAGMAHIPHIEQLREMLRRERAIGGPAERTFESLIGLQLRPKRMREAAALWDNICATEGAQARDVKWSHPDLLPQLPNDDDGNASQSQNNGSSENTENTTFAASNATGTAPQPLGDADGMTIDWDAELSKLLDEEEHKGGESDTNGGGSDDSAESGSNNETDAE</sequence>
<protein>
    <submittedName>
        <fullName evidence="2">Hydrolase</fullName>
    </submittedName>
</protein>
<dbReference type="NCBIfam" id="TIGR03624">
    <property type="entry name" value="putative hydrolase"/>
    <property type="match status" value="1"/>
</dbReference>
<gene>
    <name evidence="2" type="ORF">AH68_07710</name>
</gene>
<feature type="compositionally biased region" description="Polar residues" evidence="1">
    <location>
        <begin position="461"/>
        <end position="471"/>
    </location>
</feature>
<dbReference type="AlphaFoldDB" id="A0A0A7I480"/>
<feature type="compositionally biased region" description="Low complexity" evidence="1">
    <location>
        <begin position="515"/>
        <end position="525"/>
    </location>
</feature>
<feature type="compositionally biased region" description="Low complexity" evidence="1">
    <location>
        <begin position="431"/>
        <end position="460"/>
    </location>
</feature>
<proteinExistence type="predicted"/>
<dbReference type="KEGG" id="bka:AH68_07710"/>
<dbReference type="InterPro" id="IPR018766">
    <property type="entry name" value="Zinicin_2"/>
</dbReference>
<dbReference type="SUPFAM" id="SSF55486">
    <property type="entry name" value="Metalloproteases ('zincins'), catalytic domain"/>
    <property type="match status" value="1"/>
</dbReference>
<feature type="region of interest" description="Disordered" evidence="1">
    <location>
        <begin position="421"/>
        <end position="525"/>
    </location>
</feature>
<dbReference type="EMBL" id="CP007456">
    <property type="protein sequence ID" value="AIZ14958.1"/>
    <property type="molecule type" value="Genomic_DNA"/>
</dbReference>
<dbReference type="PANTHER" id="PTHR39420">
    <property type="match status" value="1"/>
</dbReference>
<organism evidence="2 3">
    <name type="scientific">Bifidobacterium catenulatum PV20-2</name>
    <dbReference type="NCBI Taxonomy" id="1447716"/>
    <lineage>
        <taxon>Bacteria</taxon>
        <taxon>Bacillati</taxon>
        <taxon>Actinomycetota</taxon>
        <taxon>Actinomycetes</taxon>
        <taxon>Bifidobacteriales</taxon>
        <taxon>Bifidobacteriaceae</taxon>
        <taxon>Bifidobacterium</taxon>
    </lineage>
</organism>
<dbReference type="HOGENOM" id="CLU_031872_0_0_11"/>
<dbReference type="OrthoDB" id="8478472at2"/>
<evidence type="ECO:0000313" key="2">
    <source>
        <dbReference type="EMBL" id="AIZ14958.1"/>
    </source>
</evidence>
<evidence type="ECO:0000313" key="3">
    <source>
        <dbReference type="Proteomes" id="UP000030625"/>
    </source>
</evidence>
<keyword evidence="2" id="KW-0378">Hydrolase</keyword>
<reference evidence="2 3" key="1">
    <citation type="journal article" date="2015" name="Genome Announc.">
        <title>Complete and Assembled Genome Sequence of Bifidobacterium kashiwanohense PV20-2, Isolated from the Feces of an Anemic Kenyan Infant.</title>
        <authorList>
            <person name="Vazquez-Gutierrez P."/>
            <person name="Lacroix C."/>
            <person name="Chassard C."/>
            <person name="Klumpp J."/>
            <person name="Jans C."/>
            <person name="Stevens M.J."/>
        </authorList>
    </citation>
    <scope>NUCLEOTIDE SEQUENCE [LARGE SCALE GENOMIC DNA]</scope>
    <source>
        <strain evidence="2 3">PV20-2</strain>
    </source>
</reference>
<name>A0A0A7I480_9BIFI</name>
<dbReference type="Gene3D" id="1.20.150.30">
    <property type="entry name" value="Zincin-like metallopeptidase, N-terminal domain"/>
    <property type="match status" value="1"/>
</dbReference>
<dbReference type="Proteomes" id="UP000030625">
    <property type="component" value="Chromosome"/>
</dbReference>
<dbReference type="Pfam" id="PF10103">
    <property type="entry name" value="Zincin_2"/>
    <property type="match status" value="1"/>
</dbReference>
<dbReference type="PANTHER" id="PTHR39420:SF2">
    <property type="entry name" value="HYDROLASE"/>
    <property type="match status" value="1"/>
</dbReference>
<dbReference type="RefSeq" id="WP_039199023.1">
    <property type="nucleotide sequence ID" value="NZ_CP007456.1"/>
</dbReference>
<dbReference type="STRING" id="1447716.AH68_07710"/>
<evidence type="ECO:0000256" key="1">
    <source>
        <dbReference type="SAM" id="MobiDB-lite"/>
    </source>
</evidence>
<accession>A0A0A7I480</accession>
<dbReference type="GO" id="GO:0016787">
    <property type="term" value="F:hydrolase activity"/>
    <property type="evidence" value="ECO:0007669"/>
    <property type="project" value="UniProtKB-KW"/>
</dbReference>
<feature type="compositionally biased region" description="Basic and acidic residues" evidence="1">
    <location>
        <begin position="488"/>
        <end position="502"/>
    </location>
</feature>